<dbReference type="Pfam" id="PF00092">
    <property type="entry name" value="VWA"/>
    <property type="match status" value="1"/>
</dbReference>
<dbReference type="GO" id="GO:0005891">
    <property type="term" value="C:voltage-gated calcium channel complex"/>
    <property type="evidence" value="ECO:0007669"/>
    <property type="project" value="TreeGrafter"/>
</dbReference>
<reference evidence="4 5" key="1">
    <citation type="submission" date="2014-02" db="EMBL/GenBank/DDBJ databases">
        <title>Draft genome sequence of Lysinibacillus odysseyi NBRC 100172.</title>
        <authorList>
            <person name="Zhang F."/>
            <person name="Wang G."/>
            <person name="Zhang L."/>
        </authorList>
    </citation>
    <scope>NUCLEOTIDE SEQUENCE [LARGE SCALE GENOMIC DNA]</scope>
    <source>
        <strain evidence="4 5">NBRC 100172</strain>
    </source>
</reference>
<gene>
    <name evidence="4" type="ORF">CD32_09745</name>
</gene>
<name>A0A0A3JEL1_9BACI</name>
<dbReference type="GO" id="GO:0005245">
    <property type="term" value="F:voltage-gated calcium channel activity"/>
    <property type="evidence" value="ECO:0007669"/>
    <property type="project" value="TreeGrafter"/>
</dbReference>
<proteinExistence type="predicted"/>
<dbReference type="PANTHER" id="PTHR10166:SF37">
    <property type="entry name" value="STOLID, ISOFORM H"/>
    <property type="match status" value="1"/>
</dbReference>
<organism evidence="4 5">
    <name type="scientific">Lysinibacillus odysseyi 34hs-1 = NBRC 100172</name>
    <dbReference type="NCBI Taxonomy" id="1220589"/>
    <lineage>
        <taxon>Bacteria</taxon>
        <taxon>Bacillati</taxon>
        <taxon>Bacillota</taxon>
        <taxon>Bacilli</taxon>
        <taxon>Bacillales</taxon>
        <taxon>Bacillaceae</taxon>
        <taxon>Lysinibacillus</taxon>
    </lineage>
</organism>
<feature type="signal peptide" evidence="2">
    <location>
        <begin position="1"/>
        <end position="20"/>
    </location>
</feature>
<dbReference type="PROSITE" id="PS50234">
    <property type="entry name" value="VWFA"/>
    <property type="match status" value="1"/>
</dbReference>
<accession>A0A0A3JEL1</accession>
<sequence>MKLFNRRMILVLMMCAAVMAGCGDDQTQTADENPDKATAAEEVAVEKIPHAGRTVEEMVGQKAGVLIEKHMDEQLETLGGWDSQQYRDFLEQTFNPIAEKELKTYFTKHENLSSEEVYDYLVYMLGSGNYPHYYKQLTDYEHGFVMPELPDGEDEVTTKQKKMNVVVLMDASGSMKGEIAGKTKMELAKTAIAGFVEQLPDDANVALIAYGHVGTSAGEDKAASCKAVESVYPLSAYQADNFASSLNSFEAKGWTPLAGAINKAGEILQAYPSDEYSNLVYMVSDGVETCDGDPVAAAKQLQSQNIKAKVNIIGFNVDNEGQQQLKQVADSGGGEYVTVDDSAELEVQITKKWQPSIGQLVWTQGVTIQQYTKAMERMNEIYNPLYTASDAELNRIRYAINFLQDEGLLANDVKKQVLELAESLHDVRNDHFKALKEAKESERKQAEDEINAKVEAWRQQWENK</sequence>
<feature type="coiled-coil region" evidence="1">
    <location>
        <begin position="429"/>
        <end position="456"/>
    </location>
</feature>
<evidence type="ECO:0000256" key="2">
    <source>
        <dbReference type="SAM" id="SignalP"/>
    </source>
</evidence>
<keyword evidence="2" id="KW-0732">Signal</keyword>
<dbReference type="Proteomes" id="UP000030437">
    <property type="component" value="Unassembled WGS sequence"/>
</dbReference>
<dbReference type="PANTHER" id="PTHR10166">
    <property type="entry name" value="VOLTAGE-DEPENDENT CALCIUM CHANNEL SUBUNIT ALPHA-2/DELTA-RELATED"/>
    <property type="match status" value="1"/>
</dbReference>
<comment type="caution">
    <text evidence="4">The sequence shown here is derived from an EMBL/GenBank/DDBJ whole genome shotgun (WGS) entry which is preliminary data.</text>
</comment>
<dbReference type="AlphaFoldDB" id="A0A0A3JEL1"/>
<dbReference type="InterPro" id="IPR051173">
    <property type="entry name" value="Ca_channel_alpha-2/delta"/>
</dbReference>
<dbReference type="EMBL" id="JPVP01000054">
    <property type="protein sequence ID" value="KGR85487.1"/>
    <property type="molecule type" value="Genomic_DNA"/>
</dbReference>
<evidence type="ECO:0000313" key="5">
    <source>
        <dbReference type="Proteomes" id="UP000030437"/>
    </source>
</evidence>
<dbReference type="PROSITE" id="PS51257">
    <property type="entry name" value="PROKAR_LIPOPROTEIN"/>
    <property type="match status" value="1"/>
</dbReference>
<dbReference type="InterPro" id="IPR002035">
    <property type="entry name" value="VWF_A"/>
</dbReference>
<evidence type="ECO:0000313" key="4">
    <source>
        <dbReference type="EMBL" id="KGR85487.1"/>
    </source>
</evidence>
<dbReference type="OrthoDB" id="9783818at2"/>
<keyword evidence="5" id="KW-1185">Reference proteome</keyword>
<dbReference type="Gene3D" id="3.40.50.410">
    <property type="entry name" value="von Willebrand factor, type A domain"/>
    <property type="match status" value="1"/>
</dbReference>
<feature type="chain" id="PRO_5038675817" evidence="2">
    <location>
        <begin position="21"/>
        <end position="464"/>
    </location>
</feature>
<feature type="domain" description="VWFA" evidence="3">
    <location>
        <begin position="164"/>
        <end position="353"/>
    </location>
</feature>
<protein>
    <submittedName>
        <fullName evidence="4">Amino acid dehydrogenase</fullName>
    </submittedName>
</protein>
<dbReference type="STRING" id="1220589.CD32_09745"/>
<dbReference type="SUPFAM" id="SSF53300">
    <property type="entry name" value="vWA-like"/>
    <property type="match status" value="1"/>
</dbReference>
<dbReference type="SMART" id="SM00327">
    <property type="entry name" value="VWA"/>
    <property type="match status" value="1"/>
</dbReference>
<keyword evidence="1" id="KW-0175">Coiled coil</keyword>
<evidence type="ECO:0000256" key="1">
    <source>
        <dbReference type="SAM" id="Coils"/>
    </source>
</evidence>
<dbReference type="eggNOG" id="COG2304">
    <property type="taxonomic scope" value="Bacteria"/>
</dbReference>
<evidence type="ECO:0000259" key="3">
    <source>
        <dbReference type="PROSITE" id="PS50234"/>
    </source>
</evidence>
<dbReference type="InterPro" id="IPR036465">
    <property type="entry name" value="vWFA_dom_sf"/>
</dbReference>
<dbReference type="RefSeq" id="WP_036153944.1">
    <property type="nucleotide sequence ID" value="NZ_AVCX01000007.1"/>
</dbReference>